<evidence type="ECO:0000313" key="2">
    <source>
        <dbReference type="Proteomes" id="UP001375240"/>
    </source>
</evidence>
<evidence type="ECO:0000313" key="1">
    <source>
        <dbReference type="EMBL" id="KAK6355301.1"/>
    </source>
</evidence>
<proteinExistence type="predicted"/>
<gene>
    <name evidence="1" type="ORF">TWF696_004411</name>
</gene>
<reference evidence="1 2" key="1">
    <citation type="submission" date="2019-10" db="EMBL/GenBank/DDBJ databases">
        <authorList>
            <person name="Palmer J.M."/>
        </authorList>
    </citation>
    <scope>NUCLEOTIDE SEQUENCE [LARGE SCALE GENOMIC DNA]</scope>
    <source>
        <strain evidence="1 2">TWF696</strain>
    </source>
</reference>
<dbReference type="AlphaFoldDB" id="A0AAV9V610"/>
<comment type="caution">
    <text evidence="1">The sequence shown here is derived from an EMBL/GenBank/DDBJ whole genome shotgun (WGS) entry which is preliminary data.</text>
</comment>
<sequence>MWGIINEGNPFSRQSNGNDLDFSPFLFTGDSFLFSGSISHRGSSFSRSPFDSTLAQQQ</sequence>
<organism evidence="1 2">
    <name type="scientific">Orbilia brochopaga</name>
    <dbReference type="NCBI Taxonomy" id="3140254"/>
    <lineage>
        <taxon>Eukaryota</taxon>
        <taxon>Fungi</taxon>
        <taxon>Dikarya</taxon>
        <taxon>Ascomycota</taxon>
        <taxon>Pezizomycotina</taxon>
        <taxon>Orbiliomycetes</taxon>
        <taxon>Orbiliales</taxon>
        <taxon>Orbiliaceae</taxon>
        <taxon>Orbilia</taxon>
    </lineage>
</organism>
<accession>A0AAV9V610</accession>
<keyword evidence="2" id="KW-1185">Reference proteome</keyword>
<dbReference type="Proteomes" id="UP001375240">
    <property type="component" value="Unassembled WGS sequence"/>
</dbReference>
<dbReference type="EMBL" id="JAVHNQ010000002">
    <property type="protein sequence ID" value="KAK6355301.1"/>
    <property type="molecule type" value="Genomic_DNA"/>
</dbReference>
<protein>
    <submittedName>
        <fullName evidence="1">Uncharacterized protein</fullName>
    </submittedName>
</protein>
<name>A0AAV9V610_9PEZI</name>